<evidence type="ECO:0000313" key="2">
    <source>
        <dbReference type="EMBL" id="MBT0653829.1"/>
    </source>
</evidence>
<gene>
    <name evidence="2" type="ORF">KI810_12235</name>
</gene>
<feature type="transmembrane region" description="Helical" evidence="1">
    <location>
        <begin position="113"/>
        <end position="133"/>
    </location>
</feature>
<feature type="transmembrane region" description="Helical" evidence="1">
    <location>
        <begin position="50"/>
        <end position="71"/>
    </location>
</feature>
<comment type="caution">
    <text evidence="2">The sequence shown here is derived from an EMBL/GenBank/DDBJ whole genome shotgun (WGS) entry which is preliminary data.</text>
</comment>
<dbReference type="Proteomes" id="UP000756860">
    <property type="component" value="Unassembled WGS sequence"/>
</dbReference>
<proteinExistence type="predicted"/>
<keyword evidence="1" id="KW-0812">Transmembrane</keyword>
<keyword evidence="3" id="KW-1185">Reference proteome</keyword>
<keyword evidence="1" id="KW-1133">Transmembrane helix</keyword>
<keyword evidence="1" id="KW-0472">Membrane</keyword>
<evidence type="ECO:0000313" key="3">
    <source>
        <dbReference type="Proteomes" id="UP000756860"/>
    </source>
</evidence>
<dbReference type="RefSeq" id="WP_214175828.1">
    <property type="nucleotide sequence ID" value="NZ_JAHCVK010000005.1"/>
</dbReference>
<reference evidence="2 3" key="1">
    <citation type="submission" date="2021-05" db="EMBL/GenBank/DDBJ databases">
        <title>The draft genome of Geobacter luticola JCM 17780.</title>
        <authorList>
            <person name="Xu Z."/>
            <person name="Masuda Y."/>
            <person name="Itoh H."/>
            <person name="Senoo K."/>
        </authorList>
    </citation>
    <scope>NUCLEOTIDE SEQUENCE [LARGE SCALE GENOMIC DNA]</scope>
    <source>
        <strain evidence="2 3">JCM 17780</strain>
    </source>
</reference>
<feature type="transmembrane region" description="Helical" evidence="1">
    <location>
        <begin position="9"/>
        <end position="30"/>
    </location>
</feature>
<organism evidence="2 3">
    <name type="scientific">Geomobilimonas luticola</name>
    <dbReference type="NCBI Taxonomy" id="1114878"/>
    <lineage>
        <taxon>Bacteria</taxon>
        <taxon>Pseudomonadati</taxon>
        <taxon>Thermodesulfobacteriota</taxon>
        <taxon>Desulfuromonadia</taxon>
        <taxon>Geobacterales</taxon>
        <taxon>Geobacteraceae</taxon>
        <taxon>Geomobilimonas</taxon>
    </lineage>
</organism>
<dbReference type="EMBL" id="JAHCVK010000005">
    <property type="protein sequence ID" value="MBT0653829.1"/>
    <property type="molecule type" value="Genomic_DNA"/>
</dbReference>
<sequence length="140" mass="14663">MTESRRKYFAVPLLLAVTGGLLVAIPRWLFPTCGFAHQSMAGAMMRCDTTGSITLFLGVATLVAALALYLLSSGPARSGVLFAAVAAGCVLFPLYLVWPGVCMAATMPCRMGTLPAVLLTGGVQVLVAVTSLVRSRSRRA</sequence>
<dbReference type="Pfam" id="PF14387">
    <property type="entry name" value="DUF4418"/>
    <property type="match status" value="1"/>
</dbReference>
<name>A0ABS5SEN4_9BACT</name>
<evidence type="ECO:0000256" key="1">
    <source>
        <dbReference type="SAM" id="Phobius"/>
    </source>
</evidence>
<dbReference type="InterPro" id="IPR025531">
    <property type="entry name" value="DUF4418"/>
</dbReference>
<accession>A0ABS5SEN4</accession>
<feature type="transmembrane region" description="Helical" evidence="1">
    <location>
        <begin position="80"/>
        <end position="101"/>
    </location>
</feature>
<protein>
    <submittedName>
        <fullName evidence="2">DUF4418 family protein</fullName>
    </submittedName>
</protein>